<dbReference type="Gene3D" id="3.10.129.10">
    <property type="entry name" value="Hotdog Thioesterase"/>
    <property type="match status" value="1"/>
</dbReference>
<organism evidence="3 4">
    <name type="scientific">Pedobacter cryophilus</name>
    <dbReference type="NCBI Taxonomy" id="2571271"/>
    <lineage>
        <taxon>Bacteria</taxon>
        <taxon>Pseudomonadati</taxon>
        <taxon>Bacteroidota</taxon>
        <taxon>Sphingobacteriia</taxon>
        <taxon>Sphingobacteriales</taxon>
        <taxon>Sphingobacteriaceae</taxon>
        <taxon>Pedobacter</taxon>
    </lineage>
</organism>
<sequence length="129" mass="14726">MSFSLNFEVRDYECDLQGIVNNAVYQNYLEHARHKFLQSVGLDFAQLHHEGIDPVVYRIEIDYKKSLKSGDLFSITLLVEREGNLKFIFNQSIFKNNNELVLKAKVIAVFTANGKPIVPPQKVIDALAI</sequence>
<comment type="similarity">
    <text evidence="1">Belongs to the 4-hydroxybenzoyl-CoA thioesterase family.</text>
</comment>
<gene>
    <name evidence="3" type="ORF">FA046_09995</name>
</gene>
<dbReference type="PANTHER" id="PTHR31793">
    <property type="entry name" value="4-HYDROXYBENZOYL-COA THIOESTERASE FAMILY MEMBER"/>
    <property type="match status" value="1"/>
</dbReference>
<dbReference type="InterPro" id="IPR029069">
    <property type="entry name" value="HotDog_dom_sf"/>
</dbReference>
<name>A0A4U1BYM6_9SPHI</name>
<dbReference type="GO" id="GO:0047617">
    <property type="term" value="F:fatty acyl-CoA hydrolase activity"/>
    <property type="evidence" value="ECO:0007669"/>
    <property type="project" value="TreeGrafter"/>
</dbReference>
<dbReference type="InterPro" id="IPR006684">
    <property type="entry name" value="YbgC/YbaW"/>
</dbReference>
<dbReference type="AlphaFoldDB" id="A0A4U1BYM6"/>
<dbReference type="NCBIfam" id="TIGR00051">
    <property type="entry name" value="YbgC/FadM family acyl-CoA thioesterase"/>
    <property type="match status" value="1"/>
</dbReference>
<evidence type="ECO:0000256" key="2">
    <source>
        <dbReference type="ARBA" id="ARBA00022801"/>
    </source>
</evidence>
<keyword evidence="2" id="KW-0378">Hydrolase</keyword>
<dbReference type="PIRSF" id="PIRSF003230">
    <property type="entry name" value="YbgC"/>
    <property type="match status" value="1"/>
</dbReference>
<dbReference type="OrthoDB" id="9799036at2"/>
<dbReference type="Pfam" id="PF13279">
    <property type="entry name" value="4HBT_2"/>
    <property type="match status" value="1"/>
</dbReference>
<proteinExistence type="inferred from homology"/>
<dbReference type="SUPFAM" id="SSF54637">
    <property type="entry name" value="Thioesterase/thiol ester dehydrase-isomerase"/>
    <property type="match status" value="1"/>
</dbReference>
<evidence type="ECO:0000256" key="1">
    <source>
        <dbReference type="ARBA" id="ARBA00005953"/>
    </source>
</evidence>
<dbReference type="RefSeq" id="WP_136826264.1">
    <property type="nucleotide sequence ID" value="NZ_SWBP01000003.1"/>
</dbReference>
<evidence type="ECO:0000313" key="3">
    <source>
        <dbReference type="EMBL" id="TKB97689.1"/>
    </source>
</evidence>
<dbReference type="EMBL" id="SWBP01000003">
    <property type="protein sequence ID" value="TKB97689.1"/>
    <property type="molecule type" value="Genomic_DNA"/>
</dbReference>
<dbReference type="InterPro" id="IPR050563">
    <property type="entry name" value="4-hydroxybenzoyl-CoA_TE"/>
</dbReference>
<dbReference type="Proteomes" id="UP000308181">
    <property type="component" value="Unassembled WGS sequence"/>
</dbReference>
<protein>
    <submittedName>
        <fullName evidence="3">Acyl-CoA thioesterase</fullName>
    </submittedName>
</protein>
<reference evidence="3 4" key="1">
    <citation type="submission" date="2019-04" db="EMBL/GenBank/DDBJ databases">
        <title>Pedobacter sp. AR-3-17 sp. nov., isolated from Arctic soil.</title>
        <authorList>
            <person name="Dahal R.H."/>
            <person name="Kim D.-U."/>
        </authorList>
    </citation>
    <scope>NUCLEOTIDE SEQUENCE [LARGE SCALE GENOMIC DNA]</scope>
    <source>
        <strain evidence="3 4">AR-3-17</strain>
    </source>
</reference>
<dbReference type="CDD" id="cd00586">
    <property type="entry name" value="4HBT"/>
    <property type="match status" value="1"/>
</dbReference>
<evidence type="ECO:0000313" key="4">
    <source>
        <dbReference type="Proteomes" id="UP000308181"/>
    </source>
</evidence>
<comment type="caution">
    <text evidence="3">The sequence shown here is derived from an EMBL/GenBank/DDBJ whole genome shotgun (WGS) entry which is preliminary data.</text>
</comment>
<dbReference type="PANTHER" id="PTHR31793:SF27">
    <property type="entry name" value="NOVEL THIOESTERASE SUPERFAMILY DOMAIN AND SAPOSIN A-TYPE DOMAIN CONTAINING PROTEIN (0610012H03RIK)"/>
    <property type="match status" value="1"/>
</dbReference>
<accession>A0A4U1BYM6</accession>
<keyword evidence="4" id="KW-1185">Reference proteome</keyword>